<evidence type="ECO:0000256" key="4">
    <source>
        <dbReference type="ARBA" id="ARBA00022807"/>
    </source>
</evidence>
<proteinExistence type="inferred from homology"/>
<evidence type="ECO:0000256" key="3">
    <source>
        <dbReference type="ARBA" id="ARBA00022801"/>
    </source>
</evidence>
<dbReference type="AlphaFoldDB" id="A0A7D9K3F2"/>
<reference evidence="5" key="1">
    <citation type="submission" date="2020-04" db="EMBL/GenBank/DDBJ databases">
        <authorList>
            <person name="Alioto T."/>
            <person name="Alioto T."/>
            <person name="Gomez Garrido J."/>
        </authorList>
    </citation>
    <scope>NUCLEOTIDE SEQUENCE</scope>
    <source>
        <strain evidence="5">A484AB</strain>
    </source>
</reference>
<keyword evidence="3" id="KW-0378">Hydrolase</keyword>
<dbReference type="CDD" id="cd02257">
    <property type="entry name" value="Peptidase_C19"/>
    <property type="match status" value="1"/>
</dbReference>
<dbReference type="Gene3D" id="3.40.395.10">
    <property type="entry name" value="Adenoviral Proteinase, Chain A"/>
    <property type="match status" value="1"/>
</dbReference>
<name>A0A7D9K3F2_PARCT</name>
<dbReference type="OrthoDB" id="413122at2759"/>
<dbReference type="PROSITE" id="PS50235">
    <property type="entry name" value="USP_3"/>
    <property type="match status" value="1"/>
</dbReference>
<gene>
    <name evidence="5" type="ORF">PACLA_8A038911</name>
</gene>
<dbReference type="GO" id="GO:0004843">
    <property type="term" value="F:cysteine-type deubiquitinase activity"/>
    <property type="evidence" value="ECO:0007669"/>
    <property type="project" value="InterPro"/>
</dbReference>
<protein>
    <submittedName>
        <fullName evidence="5">Sentrin-specific protease 3 isoform X1</fullName>
    </submittedName>
</protein>
<dbReference type="PANTHER" id="PTHR12606">
    <property type="entry name" value="SENTRIN/SUMO-SPECIFIC PROTEASE"/>
    <property type="match status" value="1"/>
</dbReference>
<keyword evidence="2 5" id="KW-0645">Protease</keyword>
<dbReference type="Pfam" id="PF02902">
    <property type="entry name" value="Peptidase_C48"/>
    <property type="match status" value="1"/>
</dbReference>
<dbReference type="PROSITE" id="PS50600">
    <property type="entry name" value="ULP_PROTEASE"/>
    <property type="match status" value="1"/>
</dbReference>
<dbReference type="GO" id="GO:0005634">
    <property type="term" value="C:nucleus"/>
    <property type="evidence" value="ECO:0007669"/>
    <property type="project" value="TreeGrafter"/>
</dbReference>
<dbReference type="SUPFAM" id="SSF54001">
    <property type="entry name" value="Cysteine proteinases"/>
    <property type="match status" value="2"/>
</dbReference>
<dbReference type="InterPro" id="IPR003653">
    <property type="entry name" value="Peptidase_C48_C"/>
</dbReference>
<dbReference type="InterPro" id="IPR038765">
    <property type="entry name" value="Papain-like_cys_pep_sf"/>
</dbReference>
<dbReference type="InterPro" id="IPR028889">
    <property type="entry name" value="USP"/>
</dbReference>
<dbReference type="GO" id="GO:0016926">
    <property type="term" value="P:protein desumoylation"/>
    <property type="evidence" value="ECO:0007669"/>
    <property type="project" value="TreeGrafter"/>
</dbReference>
<evidence type="ECO:0000313" key="5">
    <source>
        <dbReference type="EMBL" id="CAB4039376.1"/>
    </source>
</evidence>
<accession>A0A7D9K3F2</accession>
<dbReference type="Pfam" id="PF00443">
    <property type="entry name" value="UCH"/>
    <property type="match status" value="1"/>
</dbReference>
<keyword evidence="6" id="KW-1185">Reference proteome</keyword>
<dbReference type="GO" id="GO:0016929">
    <property type="term" value="F:deSUMOylase activity"/>
    <property type="evidence" value="ECO:0007669"/>
    <property type="project" value="TreeGrafter"/>
</dbReference>
<evidence type="ECO:0000313" key="6">
    <source>
        <dbReference type="Proteomes" id="UP001152795"/>
    </source>
</evidence>
<dbReference type="InterPro" id="IPR001394">
    <property type="entry name" value="Peptidase_C19_UCH"/>
</dbReference>
<keyword evidence="4" id="KW-0788">Thiol protease</keyword>
<dbReference type="GO" id="GO:0016579">
    <property type="term" value="P:protein deubiquitination"/>
    <property type="evidence" value="ECO:0007669"/>
    <property type="project" value="InterPro"/>
</dbReference>
<comment type="similarity">
    <text evidence="1">Belongs to the peptidase C48 family.</text>
</comment>
<sequence length="752" mass="86473">MDIECTLLAAVVHKGPSINCGHFVSYVFNTENTSIIYDDERVQVIDSNKLLTSDDFMKNVYMCFYVKGNRWCSPKIEREIQHKTERGHVTNVETTENVPWALSENELRQVKQIWSFRKKVFFMRCTISSHQLLTLQPGHWLGGDVVNGFLQGLLTQYSNASCPSFHVFSSYLYTDIATKSKRQSIIRQAMAVDPMKHEMLFFPINHESHWILVVCFPVSSILVYFDSLITINISVFGHVLGLIEALLTTHGHQFDREKFLFLAPDDIPRQQDACSCGVYVCMNAVTLIQSPDIPIYSCEDITKIRQWMVNFLVKTHNVTKPNSGRKRDEIPLINYLAVRSSDIARKVPSCSLSTGTSVFHDIHALSSSRKLYPQISVDLDEPAKKRVNAKAAKDTLSPLSLGEELLDEPAKKRVNAKAAKDTLSPLSLGEELGLLDTDKSKEKKTPEKKFNFRERTNLKRKYRSSVYELGTPITDEESHVIPKPFKADIKEKKKKRKENVNKMDEWTYTADGELWTRTATIVAKRNRKVTAYSMWKQNKTDNEVGACVVIEKNTKFFTEWKSLEKDEKQRWKLLADKENQGFEFRWKNLWDDGFPDKWMAFLSRNLSNVQSNLRNAIAECETGSSRKPVPMTYQNFASGIYQTYCRNWCDAPGDDVFVEMNDTFFAKCAIVVLKDHGLFSTFIPSWVLNVVNEEFFSLLHQHMNYLTGNPLSLVQLCRKALSSNGSSLLINLFRTIERQDIRECLFHMCYPE</sequence>
<comment type="caution">
    <text evidence="5">The sequence shown here is derived from an EMBL/GenBank/DDBJ whole genome shotgun (WGS) entry which is preliminary data.</text>
</comment>
<dbReference type="PANTHER" id="PTHR12606:SF1">
    <property type="entry name" value="UBIQUITIN-LIKE-SPECIFIC PROTEASE 1A"/>
    <property type="match status" value="1"/>
</dbReference>
<dbReference type="GO" id="GO:0006508">
    <property type="term" value="P:proteolysis"/>
    <property type="evidence" value="ECO:0007669"/>
    <property type="project" value="UniProtKB-KW"/>
</dbReference>
<dbReference type="Proteomes" id="UP001152795">
    <property type="component" value="Unassembled WGS sequence"/>
</dbReference>
<dbReference type="Gene3D" id="3.90.70.10">
    <property type="entry name" value="Cysteine proteinases"/>
    <property type="match status" value="1"/>
</dbReference>
<dbReference type="EMBL" id="CACRXK020025297">
    <property type="protein sequence ID" value="CAB4039376.1"/>
    <property type="molecule type" value="Genomic_DNA"/>
</dbReference>
<evidence type="ECO:0000256" key="1">
    <source>
        <dbReference type="ARBA" id="ARBA00005234"/>
    </source>
</evidence>
<evidence type="ECO:0000256" key="2">
    <source>
        <dbReference type="ARBA" id="ARBA00022670"/>
    </source>
</evidence>
<organism evidence="5 6">
    <name type="scientific">Paramuricea clavata</name>
    <name type="common">Red gorgonian</name>
    <name type="synonym">Violescent sea-whip</name>
    <dbReference type="NCBI Taxonomy" id="317549"/>
    <lineage>
        <taxon>Eukaryota</taxon>
        <taxon>Metazoa</taxon>
        <taxon>Cnidaria</taxon>
        <taxon>Anthozoa</taxon>
        <taxon>Octocorallia</taxon>
        <taxon>Malacalcyonacea</taxon>
        <taxon>Plexauridae</taxon>
        <taxon>Paramuricea</taxon>
    </lineage>
</organism>